<feature type="domain" description="OmpR/PhoB-type" evidence="6">
    <location>
        <begin position="135"/>
        <end position="242"/>
    </location>
</feature>
<dbReference type="PROSITE" id="PS50006">
    <property type="entry name" value="FHA_DOMAIN"/>
    <property type="match status" value="1"/>
</dbReference>
<evidence type="ECO:0000313" key="7">
    <source>
        <dbReference type="EMBL" id="AEI41129.1"/>
    </source>
</evidence>
<proteinExistence type="predicted"/>
<name>F8FAP0_PAEMK</name>
<dbReference type="CDD" id="cd00060">
    <property type="entry name" value="FHA"/>
    <property type="match status" value="1"/>
</dbReference>
<evidence type="ECO:0000259" key="6">
    <source>
        <dbReference type="PROSITE" id="PS51755"/>
    </source>
</evidence>
<dbReference type="GO" id="GO:0000160">
    <property type="term" value="P:phosphorelay signal transduction system"/>
    <property type="evidence" value="ECO:0007669"/>
    <property type="project" value="InterPro"/>
</dbReference>
<protein>
    <submittedName>
        <fullName evidence="7">Putative two component transcriptional regulator, winged helix family</fullName>
    </submittedName>
</protein>
<dbReference type="InterPro" id="IPR016032">
    <property type="entry name" value="Sig_transdc_resp-reg_C-effctor"/>
</dbReference>
<evidence type="ECO:0000256" key="3">
    <source>
        <dbReference type="ARBA" id="ARBA00023163"/>
    </source>
</evidence>
<dbReference type="InterPro" id="IPR036388">
    <property type="entry name" value="WH-like_DNA-bd_sf"/>
</dbReference>
<dbReference type="InterPro" id="IPR000253">
    <property type="entry name" value="FHA_dom"/>
</dbReference>
<dbReference type="HOGENOM" id="CLU_1204299_0_0_9"/>
<dbReference type="Gene3D" id="1.10.10.10">
    <property type="entry name" value="Winged helix-like DNA-binding domain superfamily/Winged helix DNA-binding domain"/>
    <property type="match status" value="1"/>
</dbReference>
<reference evidence="7 8" key="2">
    <citation type="journal article" date="2013" name="Genome Announc.">
        <title>Genome Sequence of Growth-Improving Paenibacillus mucilaginosus Strain KNP414.</title>
        <authorList>
            <person name="Lu J.J."/>
            <person name="Wang J.F."/>
            <person name="Hu X.F."/>
        </authorList>
    </citation>
    <scope>NUCLEOTIDE SEQUENCE [LARGE SCALE GENOMIC DNA]</scope>
    <source>
        <strain evidence="7 8">KNP414</strain>
    </source>
</reference>
<dbReference type="Pfam" id="PF00498">
    <property type="entry name" value="FHA"/>
    <property type="match status" value="1"/>
</dbReference>
<dbReference type="KEGG" id="pms:KNP414_02568"/>
<dbReference type="EMBL" id="CP002869">
    <property type="protein sequence ID" value="AEI41129.1"/>
    <property type="molecule type" value="Genomic_DNA"/>
</dbReference>
<gene>
    <name evidence="7" type="ordered locus">KNP414_02568</name>
</gene>
<dbReference type="SMART" id="SM00862">
    <property type="entry name" value="Trans_reg_C"/>
    <property type="match status" value="1"/>
</dbReference>
<dbReference type="InterPro" id="IPR008984">
    <property type="entry name" value="SMAD_FHA_dom_sf"/>
</dbReference>
<evidence type="ECO:0000256" key="4">
    <source>
        <dbReference type="PROSITE-ProRule" id="PRU01091"/>
    </source>
</evidence>
<feature type="domain" description="FHA" evidence="5">
    <location>
        <begin position="43"/>
        <end position="95"/>
    </location>
</feature>
<dbReference type="PROSITE" id="PS51755">
    <property type="entry name" value="OMPR_PHOB"/>
    <property type="match status" value="1"/>
</dbReference>
<dbReference type="AlphaFoldDB" id="F8FAP0"/>
<dbReference type="Gene3D" id="2.60.200.20">
    <property type="match status" value="1"/>
</dbReference>
<sequence>MIEKDSASPAGRMEVMDTYASLYVIRGEPFRSGTCLNLAAPETVVGRASNTYSPDFAFSNAFISRKHILIRREGEQAVLYDCGSRHGTELNGEMIEPGQPYPLQSFDIIKLAKGMTVLHFSYVFADRTLELEPLSITQRLDEPLGPMTIHWEKRECVVNGRRIAMSEKEYLLLQLLHEQANRLVPISEIKGSVWPERSAGPDGAPDVTMDELNALVYRIRKKYGKDTFLISSVRGSGYVLETDVKSQAR</sequence>
<keyword evidence="1" id="KW-0805">Transcription regulation</keyword>
<dbReference type="CDD" id="cd00383">
    <property type="entry name" value="trans_reg_C"/>
    <property type="match status" value="1"/>
</dbReference>
<dbReference type="SUPFAM" id="SSF49879">
    <property type="entry name" value="SMAD/FHA domain"/>
    <property type="match status" value="1"/>
</dbReference>
<reference evidence="8" key="1">
    <citation type="submission" date="2011-06" db="EMBL/GenBank/DDBJ databases">
        <title>Complete genome sequence of Paenibacillus mucilaginosus KNP414.</title>
        <authorList>
            <person name="Wang J."/>
            <person name="Hu S."/>
            <person name="Hu X."/>
            <person name="Zhang B."/>
            <person name="Dong D."/>
            <person name="Zhang S."/>
            <person name="Zhao K."/>
            <person name="Wu D."/>
        </authorList>
    </citation>
    <scope>NUCLEOTIDE SEQUENCE [LARGE SCALE GENOMIC DNA]</scope>
    <source>
        <strain evidence="8">KNP414</strain>
    </source>
</reference>
<evidence type="ECO:0000313" key="8">
    <source>
        <dbReference type="Proteomes" id="UP000006620"/>
    </source>
</evidence>
<dbReference type="Proteomes" id="UP000006620">
    <property type="component" value="Chromosome"/>
</dbReference>
<keyword evidence="3" id="KW-0804">Transcription</keyword>
<dbReference type="SUPFAM" id="SSF46894">
    <property type="entry name" value="C-terminal effector domain of the bipartite response regulators"/>
    <property type="match status" value="1"/>
</dbReference>
<keyword evidence="2 4" id="KW-0238">DNA-binding</keyword>
<dbReference type="GO" id="GO:0003677">
    <property type="term" value="F:DNA binding"/>
    <property type="evidence" value="ECO:0007669"/>
    <property type="project" value="UniProtKB-UniRule"/>
</dbReference>
<dbReference type="InterPro" id="IPR001867">
    <property type="entry name" value="OmpR/PhoB-type_DNA-bd"/>
</dbReference>
<evidence type="ECO:0000256" key="2">
    <source>
        <dbReference type="ARBA" id="ARBA00023125"/>
    </source>
</evidence>
<dbReference type="Pfam" id="PF00486">
    <property type="entry name" value="Trans_reg_C"/>
    <property type="match status" value="1"/>
</dbReference>
<feature type="DNA-binding region" description="OmpR/PhoB-type" evidence="4">
    <location>
        <begin position="135"/>
        <end position="242"/>
    </location>
</feature>
<dbReference type="PATRIC" id="fig|1036673.3.peg.2327"/>
<organism evidence="7 8">
    <name type="scientific">Paenibacillus mucilaginosus (strain KNP414)</name>
    <dbReference type="NCBI Taxonomy" id="1036673"/>
    <lineage>
        <taxon>Bacteria</taxon>
        <taxon>Bacillati</taxon>
        <taxon>Bacillota</taxon>
        <taxon>Bacilli</taxon>
        <taxon>Bacillales</taxon>
        <taxon>Paenibacillaceae</taxon>
        <taxon>Paenibacillus</taxon>
    </lineage>
</organism>
<dbReference type="GO" id="GO:0006355">
    <property type="term" value="P:regulation of DNA-templated transcription"/>
    <property type="evidence" value="ECO:0007669"/>
    <property type="project" value="InterPro"/>
</dbReference>
<dbReference type="SMART" id="SM00240">
    <property type="entry name" value="FHA"/>
    <property type="match status" value="1"/>
</dbReference>
<evidence type="ECO:0000256" key="1">
    <source>
        <dbReference type="ARBA" id="ARBA00023015"/>
    </source>
</evidence>
<evidence type="ECO:0000259" key="5">
    <source>
        <dbReference type="PROSITE" id="PS50006"/>
    </source>
</evidence>
<accession>F8FAP0</accession>